<comment type="caution">
    <text evidence="2">The sequence shown here is derived from an EMBL/GenBank/DDBJ whole genome shotgun (WGS) entry which is preliminary data.</text>
</comment>
<proteinExistence type="predicted"/>
<dbReference type="RefSeq" id="WP_203826153.1">
    <property type="nucleotide sequence ID" value="NZ_BAAATY010000016.1"/>
</dbReference>
<evidence type="ECO:0000256" key="1">
    <source>
        <dbReference type="SAM" id="Phobius"/>
    </source>
</evidence>
<keyword evidence="1" id="KW-0812">Transmembrane</keyword>
<gene>
    <name evidence="2" type="ORF">Apa02nite_037700</name>
</gene>
<organism evidence="2 3">
    <name type="scientific">Actinoplanes palleronii</name>
    <dbReference type="NCBI Taxonomy" id="113570"/>
    <lineage>
        <taxon>Bacteria</taxon>
        <taxon>Bacillati</taxon>
        <taxon>Actinomycetota</taxon>
        <taxon>Actinomycetes</taxon>
        <taxon>Micromonosporales</taxon>
        <taxon>Micromonosporaceae</taxon>
        <taxon>Actinoplanes</taxon>
    </lineage>
</organism>
<dbReference type="EMBL" id="BOMS01000051">
    <property type="protein sequence ID" value="GIE67662.1"/>
    <property type="molecule type" value="Genomic_DNA"/>
</dbReference>
<name>A0ABQ4BAP7_9ACTN</name>
<reference evidence="2 3" key="1">
    <citation type="submission" date="2021-01" db="EMBL/GenBank/DDBJ databases">
        <title>Whole genome shotgun sequence of Actinoplanes palleronii NBRC 14916.</title>
        <authorList>
            <person name="Komaki H."/>
            <person name="Tamura T."/>
        </authorList>
    </citation>
    <scope>NUCLEOTIDE SEQUENCE [LARGE SCALE GENOMIC DNA]</scope>
    <source>
        <strain evidence="2 3">NBRC 14916</strain>
    </source>
</reference>
<sequence length="95" mass="9965">MLNSSVSLLTFVVTAIVVFFFTAAWVKLKSARGGYRVAKTAVGVTRKAMWSAAGALVWSAVVAAILVVVLVAWQARDLADASENTPSPSPSARPS</sequence>
<accession>A0ABQ4BAP7</accession>
<feature type="transmembrane region" description="Helical" evidence="1">
    <location>
        <begin position="6"/>
        <end position="28"/>
    </location>
</feature>
<protein>
    <submittedName>
        <fullName evidence="2">Uncharacterized protein</fullName>
    </submittedName>
</protein>
<keyword evidence="1" id="KW-1133">Transmembrane helix</keyword>
<evidence type="ECO:0000313" key="3">
    <source>
        <dbReference type="Proteomes" id="UP000624709"/>
    </source>
</evidence>
<keyword evidence="1" id="KW-0472">Membrane</keyword>
<dbReference type="Proteomes" id="UP000624709">
    <property type="component" value="Unassembled WGS sequence"/>
</dbReference>
<evidence type="ECO:0000313" key="2">
    <source>
        <dbReference type="EMBL" id="GIE67662.1"/>
    </source>
</evidence>
<keyword evidence="3" id="KW-1185">Reference proteome</keyword>
<feature type="transmembrane region" description="Helical" evidence="1">
    <location>
        <begin position="49"/>
        <end position="73"/>
    </location>
</feature>